<feature type="transmembrane region" description="Helical" evidence="1">
    <location>
        <begin position="142"/>
        <end position="162"/>
    </location>
</feature>
<feature type="transmembrane region" description="Helical" evidence="1">
    <location>
        <begin position="297"/>
        <end position="317"/>
    </location>
</feature>
<feature type="transmembrane region" description="Helical" evidence="1">
    <location>
        <begin position="382"/>
        <end position="415"/>
    </location>
</feature>
<feature type="transmembrane region" description="Helical" evidence="1">
    <location>
        <begin position="236"/>
        <end position="260"/>
    </location>
</feature>
<feature type="transmembrane region" description="Helical" evidence="1">
    <location>
        <begin position="435"/>
        <end position="458"/>
    </location>
</feature>
<keyword evidence="1" id="KW-0472">Membrane</keyword>
<evidence type="ECO:0000313" key="3">
    <source>
        <dbReference type="Proteomes" id="UP000594459"/>
    </source>
</evidence>
<proteinExistence type="predicted"/>
<evidence type="ECO:0008006" key="4">
    <source>
        <dbReference type="Google" id="ProtNLM"/>
    </source>
</evidence>
<feature type="transmembrane region" description="Helical" evidence="1">
    <location>
        <begin position="351"/>
        <end position="370"/>
    </location>
</feature>
<dbReference type="Proteomes" id="UP000594459">
    <property type="component" value="Chromosome"/>
</dbReference>
<organism evidence="2 3">
    <name type="scientific">Qipengyuania soli</name>
    <dbReference type="NCBI Taxonomy" id="2782568"/>
    <lineage>
        <taxon>Bacteria</taxon>
        <taxon>Pseudomonadati</taxon>
        <taxon>Pseudomonadota</taxon>
        <taxon>Alphaproteobacteria</taxon>
        <taxon>Sphingomonadales</taxon>
        <taxon>Erythrobacteraceae</taxon>
        <taxon>Qipengyuania</taxon>
    </lineage>
</organism>
<accession>A0A7S8F484</accession>
<dbReference type="EMBL" id="CP064654">
    <property type="protein sequence ID" value="QPC98800.1"/>
    <property type="molecule type" value="Genomic_DNA"/>
</dbReference>
<name>A0A7S8F484_9SPHN</name>
<dbReference type="AlphaFoldDB" id="A0A7S8F484"/>
<sequence length="595" mass="63583">MPEHSAHRLPWRALHDAHSVAALVLPWLAFTLLIGWTMRNQIGTLAIADPDDAMRLLEVRDWLGGQSWWDVTNYRAGGAEGFSMHWSRLVDVPIAALVLLFDLFLPAEAAERAAIALLPPLQMLIALFILRSTLRCLGFRDAAANIVLLVVPLLSLVVGNMVPMKIDHHAWQAICAIGILRLMVDRRAMTRQTLFAGALGGLLVTISVEGLPFIAAACAVFALLHLMDAHDRGLALFLAGLAASSALLFLVTIPPALWAYPHPDAISWPHLAGFTLAALAAWAISRRGKPALPAVRITLLSLVAIAGAMPVLATFGLEGVAPFGNIDPLVKEYWLDGIQEVKPVFRLLPDAAAMLGWMVALYLLALATQLRKRLGSDNPRGWFITFVLAGLMLALSLVVFRVALLAQLLMTPLLAAMLHDTLRTASRFDNPVLRVFGIAIALIVLSPTAGSLAGKAIVANANSQVRGSSDIVASDCDLTRLAGLPAGRMLTSIDIAPQVMLRTGHSTVAAPYHRNQAALRGAILTFTSPAEEASARLAALDAEYVMICQGTPDTASYAAASDDSLAAALLADRAPATLAPVAGFDSGALRVWRVR</sequence>
<evidence type="ECO:0000256" key="1">
    <source>
        <dbReference type="SAM" id="Phobius"/>
    </source>
</evidence>
<keyword evidence="1" id="KW-1133">Transmembrane helix</keyword>
<reference evidence="2 3" key="1">
    <citation type="submission" date="2020-11" db="EMBL/GenBank/DDBJ databases">
        <title>The genome sequence of Erythrobacter sp. 6D36.</title>
        <authorList>
            <person name="Liu Y."/>
        </authorList>
    </citation>
    <scope>NUCLEOTIDE SEQUENCE [LARGE SCALE GENOMIC DNA]</scope>
    <source>
        <strain evidence="2 3">6D36</strain>
    </source>
</reference>
<keyword evidence="1" id="KW-0812">Transmembrane</keyword>
<dbReference type="KEGG" id="qso:IRL76_13335"/>
<protein>
    <recommendedName>
        <fullName evidence="4">AcrB/AcrD/AcrF family protein</fullName>
    </recommendedName>
</protein>
<gene>
    <name evidence="2" type="ORF">IRL76_13335</name>
</gene>
<feature type="transmembrane region" description="Helical" evidence="1">
    <location>
        <begin position="194"/>
        <end position="224"/>
    </location>
</feature>
<feature type="transmembrane region" description="Helical" evidence="1">
    <location>
        <begin position="20"/>
        <end position="38"/>
    </location>
</feature>
<feature type="transmembrane region" description="Helical" evidence="1">
    <location>
        <begin position="266"/>
        <end position="285"/>
    </location>
</feature>
<keyword evidence="3" id="KW-1185">Reference proteome</keyword>
<evidence type="ECO:0000313" key="2">
    <source>
        <dbReference type="EMBL" id="QPC98800.1"/>
    </source>
</evidence>